<accession>A0A0K6SAQ8</accession>
<dbReference type="Pfam" id="PF13516">
    <property type="entry name" value="LRR_6"/>
    <property type="match status" value="2"/>
</dbReference>
<dbReference type="EMBL" id="CDMZ01004903">
    <property type="protein sequence ID" value="CUC10637.1"/>
    <property type="molecule type" value="Genomic_DNA"/>
</dbReference>
<reference evidence="2" key="1">
    <citation type="submission" date="2014-11" db="EMBL/GenBank/DDBJ databases">
        <title>Molecular phylogeny of cliff fern family Woodsiaceae with morphological implications.</title>
        <authorList>
            <person name="Shao Y.-Z."/>
            <person name="Wei R."/>
            <person name="Zhang X.-C."/>
        </authorList>
    </citation>
    <scope>NUCLEOTIDE SEQUENCE</scope>
</reference>
<feature type="region of interest" description="Disordered" evidence="1">
    <location>
        <begin position="1"/>
        <end position="29"/>
    </location>
</feature>
<dbReference type="InterPro" id="IPR001611">
    <property type="entry name" value="Leu-rich_rpt"/>
</dbReference>
<organism evidence="2">
    <name type="scientific">Chromera velia CCMP2878</name>
    <dbReference type="NCBI Taxonomy" id="1169474"/>
    <lineage>
        <taxon>Eukaryota</taxon>
        <taxon>Sar</taxon>
        <taxon>Alveolata</taxon>
        <taxon>Colpodellida</taxon>
        <taxon>Chromeraceae</taxon>
        <taxon>Chromera</taxon>
    </lineage>
</organism>
<dbReference type="Gene3D" id="3.80.10.10">
    <property type="entry name" value="Ribonuclease Inhibitor"/>
    <property type="match status" value="3"/>
</dbReference>
<dbReference type="PhylomeDB" id="A0A0K6SAQ8"/>
<dbReference type="PANTHER" id="PTHR24112">
    <property type="entry name" value="LEUCINE-RICH REPEAT, ISOFORM F-RELATED"/>
    <property type="match status" value="1"/>
</dbReference>
<proteinExistence type="predicted"/>
<dbReference type="InterPro" id="IPR032675">
    <property type="entry name" value="LRR_dom_sf"/>
</dbReference>
<evidence type="ECO:0000256" key="1">
    <source>
        <dbReference type="SAM" id="MobiDB-lite"/>
    </source>
</evidence>
<evidence type="ECO:0000313" key="2">
    <source>
        <dbReference type="EMBL" id="CUC10637.1"/>
    </source>
</evidence>
<gene>
    <name evidence="2" type="ORF">Cvel_10535.t1.CR1</name>
</gene>
<protein>
    <submittedName>
        <fullName evidence="2">Uncharacterized protein</fullName>
    </submittedName>
</protein>
<dbReference type="GO" id="GO:0030027">
    <property type="term" value="C:lamellipodium"/>
    <property type="evidence" value="ECO:0007669"/>
    <property type="project" value="TreeGrafter"/>
</dbReference>
<feature type="compositionally biased region" description="Basic and acidic residues" evidence="1">
    <location>
        <begin position="11"/>
        <end position="22"/>
    </location>
</feature>
<dbReference type="PANTHER" id="PTHR24112:SF66">
    <property type="entry name" value="LEUCINE-RICH REPEAT, ISOFORM F"/>
    <property type="match status" value="1"/>
</dbReference>
<dbReference type="GO" id="GO:0034315">
    <property type="term" value="P:regulation of Arp2/3 complex-mediated actin nucleation"/>
    <property type="evidence" value="ECO:0007669"/>
    <property type="project" value="TreeGrafter"/>
</dbReference>
<dbReference type="AlphaFoldDB" id="A0A0K6SAQ8"/>
<dbReference type="GO" id="GO:0005886">
    <property type="term" value="C:plasma membrane"/>
    <property type="evidence" value="ECO:0007669"/>
    <property type="project" value="TreeGrafter"/>
</dbReference>
<dbReference type="VEuPathDB" id="CryptoDB:Cvel_10535"/>
<dbReference type="SMART" id="SM00368">
    <property type="entry name" value="LRR_RI"/>
    <property type="match status" value="6"/>
</dbReference>
<dbReference type="InterPro" id="IPR051279">
    <property type="entry name" value="PP1-Reg/Actin-Interact_Protein"/>
</dbReference>
<dbReference type="SUPFAM" id="SSF52047">
    <property type="entry name" value="RNI-like"/>
    <property type="match status" value="1"/>
</dbReference>
<sequence>METSPVAAERSCSDDRRRKTSDDPSAEPDGTAAVLSAIFAHANLSPKAQRSPKAPLPTFHLLDFSLSPAKLRLLLSSLPSGSGFVETLKLGPALCRDGALLEVLRFLQQLRTKEQNGVARLYVKTVDLSECELNHFRFAALLNSLPASLECLDLSGNLLQRSSMETLGSLLATGGLPRLLILELSRNPLGPLGVAALAEGVAVSLQTLPLQVLRLGHTCAGMEGVRALAKGLRRKNTPNLQVLYLGGNHMGSKGVMELASAIGAEGALLFLRELILRDTQIATGKNTFSTDHSGLNELLSKEKPALEKLDLSDNLLGEDAGQIVGAALEAGRLPSLRDVNLRLLSLVSSVAVFNVISKGLRSHAAPFLKALRVEVPCELREGETSESRSAAVFDSGRLSELEELNFRAGWGFMGGFKEFCRGVGRGKTPGLRLLSLSAGVCWYLPSTDRELVISVRNLPVEEGVLAVAEGVREGRLEMLEGFELELPKIHCGDSPGILSDGDIVCPTVSGETIGRLGRDLGGGRVRRLRELKLQWTEEGDGGVGGLAVGLGSGGLPSLERLSLAVDCRGGAGNGCEALGRALGSSADTLPSLRTLILSCDGDSTLSRLSAGLVEGCVPCRIKVDLCLNGQESGLGDGDREGFGLGDLLLSFVRGKSPGCVS</sequence>
<name>A0A0K6SAQ8_9ALVE</name>
<dbReference type="GO" id="GO:0016477">
    <property type="term" value="P:cell migration"/>
    <property type="evidence" value="ECO:0007669"/>
    <property type="project" value="TreeGrafter"/>
</dbReference>